<dbReference type="SUPFAM" id="SSF55785">
    <property type="entry name" value="PYP-like sensor domain (PAS domain)"/>
    <property type="match status" value="1"/>
</dbReference>
<evidence type="ECO:0000313" key="8">
    <source>
        <dbReference type="Proteomes" id="UP001157440"/>
    </source>
</evidence>
<keyword evidence="8" id="KW-1185">Reference proteome</keyword>
<dbReference type="SMART" id="SM00086">
    <property type="entry name" value="PAC"/>
    <property type="match status" value="1"/>
</dbReference>
<dbReference type="GO" id="GO:0004673">
    <property type="term" value="F:protein histidine kinase activity"/>
    <property type="evidence" value="ECO:0007669"/>
    <property type="project" value="UniProtKB-EC"/>
</dbReference>
<accession>A0AA37TI10</accession>
<dbReference type="PANTHER" id="PTHR43304:SF1">
    <property type="entry name" value="PAC DOMAIN-CONTAINING PROTEIN"/>
    <property type="match status" value="1"/>
</dbReference>
<dbReference type="Pfam" id="PF08447">
    <property type="entry name" value="PAS_3"/>
    <property type="match status" value="1"/>
</dbReference>
<dbReference type="RefSeq" id="WP_238197351.1">
    <property type="nucleotide sequence ID" value="NZ_BPQZ01000018.1"/>
</dbReference>
<dbReference type="PANTHER" id="PTHR43304">
    <property type="entry name" value="PHYTOCHROME-LIKE PROTEIN CPH1"/>
    <property type="match status" value="1"/>
</dbReference>
<proteinExistence type="predicted"/>
<dbReference type="InterPro" id="IPR035965">
    <property type="entry name" value="PAS-like_dom_sf"/>
</dbReference>
<feature type="domain" description="PAC" evidence="6">
    <location>
        <begin position="96"/>
        <end position="148"/>
    </location>
</feature>
<evidence type="ECO:0000313" key="7">
    <source>
        <dbReference type="EMBL" id="GLS72135.1"/>
    </source>
</evidence>
<name>A0AA37TI10_9HYPH</name>
<dbReference type="Proteomes" id="UP001157440">
    <property type="component" value="Unassembled WGS sequence"/>
</dbReference>
<evidence type="ECO:0000256" key="5">
    <source>
        <dbReference type="ARBA" id="ARBA00022777"/>
    </source>
</evidence>
<evidence type="ECO:0000256" key="4">
    <source>
        <dbReference type="ARBA" id="ARBA00022679"/>
    </source>
</evidence>
<comment type="catalytic activity">
    <reaction evidence="1">
        <text>ATP + protein L-histidine = ADP + protein N-phospho-L-histidine.</text>
        <dbReference type="EC" id="2.7.13.3"/>
    </reaction>
</comment>
<dbReference type="PROSITE" id="PS50113">
    <property type="entry name" value="PAC"/>
    <property type="match status" value="1"/>
</dbReference>
<organism evidence="7 8">
    <name type="scientific">Methylobacterium tardum</name>
    <dbReference type="NCBI Taxonomy" id="374432"/>
    <lineage>
        <taxon>Bacteria</taxon>
        <taxon>Pseudomonadati</taxon>
        <taxon>Pseudomonadota</taxon>
        <taxon>Alphaproteobacteria</taxon>
        <taxon>Hyphomicrobiales</taxon>
        <taxon>Methylobacteriaceae</taxon>
        <taxon>Methylobacterium</taxon>
    </lineage>
</organism>
<dbReference type="InterPro" id="IPR052162">
    <property type="entry name" value="Sensor_kinase/Photoreceptor"/>
</dbReference>
<dbReference type="InterPro" id="IPR000014">
    <property type="entry name" value="PAS"/>
</dbReference>
<dbReference type="EC" id="2.7.13.3" evidence="2"/>
<dbReference type="CDD" id="cd00130">
    <property type="entry name" value="PAS"/>
    <property type="match status" value="1"/>
</dbReference>
<dbReference type="AlphaFoldDB" id="A0AA37TI10"/>
<evidence type="ECO:0000256" key="2">
    <source>
        <dbReference type="ARBA" id="ARBA00012438"/>
    </source>
</evidence>
<dbReference type="EMBL" id="BSPL01000020">
    <property type="protein sequence ID" value="GLS72135.1"/>
    <property type="molecule type" value="Genomic_DNA"/>
</dbReference>
<dbReference type="InterPro" id="IPR000700">
    <property type="entry name" value="PAS-assoc_C"/>
</dbReference>
<dbReference type="Gene3D" id="3.30.450.20">
    <property type="entry name" value="PAS domain"/>
    <property type="match status" value="1"/>
</dbReference>
<reference evidence="8" key="1">
    <citation type="journal article" date="2019" name="Int. J. Syst. Evol. Microbiol.">
        <title>The Global Catalogue of Microorganisms (GCM) 10K type strain sequencing project: providing services to taxonomists for standard genome sequencing and annotation.</title>
        <authorList>
            <consortium name="The Broad Institute Genomics Platform"/>
            <consortium name="The Broad Institute Genome Sequencing Center for Infectious Disease"/>
            <person name="Wu L."/>
            <person name="Ma J."/>
        </authorList>
    </citation>
    <scope>NUCLEOTIDE SEQUENCE [LARGE SCALE GENOMIC DNA]</scope>
    <source>
        <strain evidence="8">NBRC 103632</strain>
    </source>
</reference>
<evidence type="ECO:0000256" key="1">
    <source>
        <dbReference type="ARBA" id="ARBA00000085"/>
    </source>
</evidence>
<evidence type="ECO:0000259" key="6">
    <source>
        <dbReference type="PROSITE" id="PS50113"/>
    </source>
</evidence>
<dbReference type="InterPro" id="IPR013655">
    <property type="entry name" value="PAS_fold_3"/>
</dbReference>
<dbReference type="InterPro" id="IPR001610">
    <property type="entry name" value="PAC"/>
</dbReference>
<gene>
    <name evidence="7" type="ORF">GCM10007890_41480</name>
</gene>
<dbReference type="Gene3D" id="2.10.70.100">
    <property type="match status" value="1"/>
</dbReference>
<keyword evidence="4" id="KW-0808">Transferase</keyword>
<evidence type="ECO:0000256" key="3">
    <source>
        <dbReference type="ARBA" id="ARBA00022553"/>
    </source>
</evidence>
<keyword evidence="3" id="KW-0597">Phosphoprotein</keyword>
<comment type="caution">
    <text evidence="7">The sequence shown here is derived from an EMBL/GenBank/DDBJ whole genome shotgun (WGS) entry which is preliminary data.</text>
</comment>
<keyword evidence="5" id="KW-0418">Kinase</keyword>
<sequence>MGDGSGAPINAIDGFSEPLDRLRAALDASCVVGTWDWDIVGGTMMYDAGAARLLTGDASLADTRIGSLQAIAAVHPDDHPWLLDHVQQAVQAGGLVLAEYRVVARDGAVRWLLNRGRAFQDPFGRPVRASGIIIDITELREDGERPVVGSEATPLDSLSRAADLAIALKRTLDDDASAEIHAAVDRLLMCLGRAIARESGLH</sequence>
<protein>
    <recommendedName>
        <fullName evidence="2">histidine kinase</fullName>
        <ecNumber evidence="2">2.7.13.3</ecNumber>
    </recommendedName>
</protein>